<comment type="caution">
    <text evidence="2">The sequence shown here is derived from an EMBL/GenBank/DDBJ whole genome shotgun (WGS) entry which is preliminary data.</text>
</comment>
<evidence type="ECO:0000313" key="2">
    <source>
        <dbReference type="EMBL" id="KKS98695.1"/>
    </source>
</evidence>
<proteinExistence type="predicted"/>
<dbReference type="EMBL" id="LCFP01000001">
    <property type="protein sequence ID" value="KKS98695.1"/>
    <property type="molecule type" value="Genomic_DNA"/>
</dbReference>
<feature type="signal peptide" evidence="1">
    <location>
        <begin position="1"/>
        <end position="23"/>
    </location>
</feature>
<protein>
    <submittedName>
        <fullName evidence="2">Uncharacterized protein</fullName>
    </submittedName>
</protein>
<name>A0A0G1DLG7_9BACT</name>
<feature type="chain" id="PRO_5002536678" evidence="1">
    <location>
        <begin position="24"/>
        <end position="196"/>
    </location>
</feature>
<evidence type="ECO:0000313" key="3">
    <source>
        <dbReference type="Proteomes" id="UP000034894"/>
    </source>
</evidence>
<sequence length="196" mass="20356">MKKIISAAFGTAIFLASASPSFAANTVRIIDTGAESWNIGAIVKLRRTTVSNPQNATVTNNVTSNVNSGKNKVEYNTKVLGDVGTGDATSTTDVLTQVNDSTIEVNGCGCDEDTTVKIDQTGYKSKNIAVVVDTQEIRVNNRQDARVVNNISSSANSGENVTSYNTKVDGGISTGNASSTTIVTTVANTSSITVGP</sequence>
<gene>
    <name evidence="2" type="ORF">UV73_C0001G0216</name>
</gene>
<evidence type="ECO:0000256" key="1">
    <source>
        <dbReference type="SAM" id="SignalP"/>
    </source>
</evidence>
<keyword evidence="1" id="KW-0732">Signal</keyword>
<dbReference type="STRING" id="1618443.UV73_C0001G0216"/>
<accession>A0A0G1DLG7</accession>
<organism evidence="2 3">
    <name type="scientific">Candidatus Gottesmanbacteria bacterium GW2011_GWA2_43_14</name>
    <dbReference type="NCBI Taxonomy" id="1618443"/>
    <lineage>
        <taxon>Bacteria</taxon>
        <taxon>Candidatus Gottesmaniibacteriota</taxon>
    </lineage>
</organism>
<dbReference type="Proteomes" id="UP000034894">
    <property type="component" value="Unassembled WGS sequence"/>
</dbReference>
<reference evidence="2 3" key="1">
    <citation type="journal article" date="2015" name="Nature">
        <title>rRNA introns, odd ribosomes, and small enigmatic genomes across a large radiation of phyla.</title>
        <authorList>
            <person name="Brown C.T."/>
            <person name="Hug L.A."/>
            <person name="Thomas B.C."/>
            <person name="Sharon I."/>
            <person name="Castelle C.J."/>
            <person name="Singh A."/>
            <person name="Wilkins M.J."/>
            <person name="Williams K.H."/>
            <person name="Banfield J.F."/>
        </authorList>
    </citation>
    <scope>NUCLEOTIDE SEQUENCE [LARGE SCALE GENOMIC DNA]</scope>
</reference>
<dbReference type="AlphaFoldDB" id="A0A0G1DLG7"/>